<dbReference type="AlphaFoldDB" id="A0A419RVA2"/>
<name>A0A419RVA2_9SPHN</name>
<proteinExistence type="predicted"/>
<dbReference type="Pfam" id="PF08811">
    <property type="entry name" value="DUF1800"/>
    <property type="match status" value="1"/>
</dbReference>
<dbReference type="OrthoDB" id="9772295at2"/>
<protein>
    <submittedName>
        <fullName evidence="1">DUF1800 family protein</fullName>
    </submittedName>
</protein>
<organism evidence="1 2">
    <name type="scientific">Aurantiacibacter aquimixticola</name>
    <dbReference type="NCBI Taxonomy" id="1958945"/>
    <lineage>
        <taxon>Bacteria</taxon>
        <taxon>Pseudomonadati</taxon>
        <taxon>Pseudomonadota</taxon>
        <taxon>Alphaproteobacteria</taxon>
        <taxon>Sphingomonadales</taxon>
        <taxon>Erythrobacteraceae</taxon>
        <taxon>Aurantiacibacter</taxon>
    </lineage>
</organism>
<keyword evidence="2" id="KW-1185">Reference proteome</keyword>
<evidence type="ECO:0000313" key="1">
    <source>
        <dbReference type="EMBL" id="RJY09718.1"/>
    </source>
</evidence>
<evidence type="ECO:0000313" key="2">
    <source>
        <dbReference type="Proteomes" id="UP000285232"/>
    </source>
</evidence>
<dbReference type="InterPro" id="IPR014917">
    <property type="entry name" value="DUF1800"/>
</dbReference>
<dbReference type="RefSeq" id="WP_120048730.1">
    <property type="nucleotide sequence ID" value="NZ_RAHX01000001.1"/>
</dbReference>
<reference evidence="1 2" key="1">
    <citation type="journal article" date="2017" name="Int. J. Syst. Evol. Microbiol.">
        <title>Erythrobacter aquimixticola sp. nov., isolated from the junction between the ocean and a freshwater spring.</title>
        <authorList>
            <person name="Park S."/>
            <person name="Jung Y.T."/>
            <person name="Choi S.J."/>
            <person name="Yoon J.H."/>
        </authorList>
    </citation>
    <scope>NUCLEOTIDE SEQUENCE [LARGE SCALE GENOMIC DNA]</scope>
    <source>
        <strain evidence="1 2">JSSK-14</strain>
    </source>
</reference>
<accession>A0A419RVA2</accession>
<gene>
    <name evidence="1" type="ORF">D6201_10465</name>
</gene>
<dbReference type="Proteomes" id="UP000285232">
    <property type="component" value="Unassembled WGS sequence"/>
</dbReference>
<sequence>MRLAAQPAARVRCIPRRARDRCDLAVHPATARHLATKLARHFIADDPPAASVDRLSAAYSDSGGELRAVYEALIAEPEVWNAPRIKFRSGWDWLVAAGRALGNSAMPRRPGEARRLLQMLSQPTWNPNSPAGWGDAASDWAAPQALMTRVEIANRLARRAGDRFDPRLLAEDVLGAALRPAARDAIAAAEQPPMAIALMIASPEFLRR</sequence>
<dbReference type="EMBL" id="RAHX01000001">
    <property type="protein sequence ID" value="RJY09718.1"/>
    <property type="molecule type" value="Genomic_DNA"/>
</dbReference>
<comment type="caution">
    <text evidence="1">The sequence shown here is derived from an EMBL/GenBank/DDBJ whole genome shotgun (WGS) entry which is preliminary data.</text>
</comment>